<feature type="domain" description="Glycosyltransferase 2-like" evidence="2">
    <location>
        <begin position="112"/>
        <end position="232"/>
    </location>
</feature>
<dbReference type="Gene3D" id="3.90.550.10">
    <property type="entry name" value="Spore Coat Polysaccharide Biosynthesis Protein SpsA, Chain A"/>
    <property type="match status" value="1"/>
</dbReference>
<dbReference type="OrthoDB" id="1493088at2"/>
<protein>
    <recommendedName>
        <fullName evidence="2">Glycosyltransferase 2-like domain-containing protein</fullName>
    </recommendedName>
</protein>
<comment type="caution">
    <text evidence="3">The sequence shown here is derived from an EMBL/GenBank/DDBJ whole genome shotgun (WGS) entry which is preliminary data.</text>
</comment>
<keyword evidence="4" id="KW-1185">Reference proteome</keyword>
<feature type="compositionally biased region" description="Pro residues" evidence="1">
    <location>
        <begin position="1"/>
        <end position="11"/>
    </location>
</feature>
<dbReference type="SUPFAM" id="SSF53448">
    <property type="entry name" value="Nucleotide-diphospho-sugar transferases"/>
    <property type="match status" value="1"/>
</dbReference>
<dbReference type="EMBL" id="PDLO01000008">
    <property type="protein sequence ID" value="PHK97457.1"/>
    <property type="molecule type" value="Genomic_DNA"/>
</dbReference>
<dbReference type="Proteomes" id="UP000226437">
    <property type="component" value="Unassembled WGS sequence"/>
</dbReference>
<dbReference type="InterPro" id="IPR001173">
    <property type="entry name" value="Glyco_trans_2-like"/>
</dbReference>
<dbReference type="Pfam" id="PF00535">
    <property type="entry name" value="Glycos_transf_2"/>
    <property type="match status" value="1"/>
</dbReference>
<reference evidence="3 4" key="1">
    <citation type="submission" date="2017-10" db="EMBL/GenBank/DDBJ databases">
        <title>The draft genome sequence of Lewinella marina KCTC 32374.</title>
        <authorList>
            <person name="Wang K."/>
        </authorList>
    </citation>
    <scope>NUCLEOTIDE SEQUENCE [LARGE SCALE GENOMIC DNA]</scope>
    <source>
        <strain evidence="3 4">MKG-38</strain>
    </source>
</reference>
<evidence type="ECO:0000259" key="2">
    <source>
        <dbReference type="Pfam" id="PF00535"/>
    </source>
</evidence>
<dbReference type="AlphaFoldDB" id="A0A2G0CC02"/>
<dbReference type="InterPro" id="IPR029044">
    <property type="entry name" value="Nucleotide-diphossugar_trans"/>
</dbReference>
<sequence length="396" mass="42428">MGPPARAPDPPQFLQRGIGGEGRRAGRAAPPPRIYRLAVRHPARKDPLHQPGGGPDALAGLRPVGHPLRKAADEPPPPALAGPGREPALLRQDCPQVPAVVSAAPGPIHLLLPTHQRANLLRRCLDSLDQMAAELTDCTLHVIENGSRVAEELTAGYAPRLPVRYHHFPAGNKSLALNATLELLPADAFLIFLDDDVAVRPGTVTAFRKAAAEFGPGHFFGGVLHPDYEVAPEPAVVPYLPPSARLVDHSGGKDLRVLTSFTYFMGACWACFARDLRAAGNFSGEFGPGASSGARGQETDAQQRLRELGGISVFVRRAAVDHHVTARMVTADYASDRIFHASIYKGRAAPGVVHTLGMLTKLVYSSLLLFLQPGHPGHRYRIAKAAGYFRGLSQRG</sequence>
<name>A0A2G0CC02_9BACT</name>
<dbReference type="CDD" id="cd00761">
    <property type="entry name" value="Glyco_tranf_GTA_type"/>
    <property type="match status" value="1"/>
</dbReference>
<feature type="region of interest" description="Disordered" evidence="1">
    <location>
        <begin position="1"/>
        <end position="89"/>
    </location>
</feature>
<evidence type="ECO:0000256" key="1">
    <source>
        <dbReference type="SAM" id="MobiDB-lite"/>
    </source>
</evidence>
<gene>
    <name evidence="3" type="ORF">CGL56_15270</name>
</gene>
<organism evidence="3 4">
    <name type="scientific">Neolewinella marina</name>
    <dbReference type="NCBI Taxonomy" id="438751"/>
    <lineage>
        <taxon>Bacteria</taxon>
        <taxon>Pseudomonadati</taxon>
        <taxon>Bacteroidota</taxon>
        <taxon>Saprospiria</taxon>
        <taxon>Saprospirales</taxon>
        <taxon>Lewinellaceae</taxon>
        <taxon>Neolewinella</taxon>
    </lineage>
</organism>
<accession>A0A2G0CC02</accession>
<evidence type="ECO:0000313" key="3">
    <source>
        <dbReference type="EMBL" id="PHK97457.1"/>
    </source>
</evidence>
<evidence type="ECO:0000313" key="4">
    <source>
        <dbReference type="Proteomes" id="UP000226437"/>
    </source>
</evidence>
<proteinExistence type="predicted"/>